<feature type="compositionally biased region" description="Low complexity" evidence="1">
    <location>
        <begin position="200"/>
        <end position="235"/>
    </location>
</feature>
<proteinExistence type="predicted"/>
<dbReference type="InterPro" id="IPR051702">
    <property type="entry name" value="SH3_domain_YSC84-like"/>
</dbReference>
<feature type="compositionally biased region" description="Low complexity" evidence="1">
    <location>
        <begin position="586"/>
        <end position="600"/>
    </location>
</feature>
<dbReference type="RefSeq" id="XP_051359812.1">
    <property type="nucleotide sequence ID" value="XM_051509125.1"/>
</dbReference>
<dbReference type="PANTHER" id="PTHR15629">
    <property type="entry name" value="SH3YL1 PROTEIN"/>
    <property type="match status" value="1"/>
</dbReference>
<reference evidence="3" key="1">
    <citation type="journal article" date="2021" name="J Fungi (Basel)">
        <title>Genomic and Metabolomic Analyses of the Marine Fungus Emericellopsis cladophorae: Insights into Saltwater Adaptability Mechanisms and Its Biosynthetic Potential.</title>
        <authorList>
            <person name="Goncalves M.F.M."/>
            <person name="Hilario S."/>
            <person name="Van de Peer Y."/>
            <person name="Esteves A.C."/>
            <person name="Alves A."/>
        </authorList>
    </citation>
    <scope>NUCLEOTIDE SEQUENCE</scope>
    <source>
        <strain evidence="3">MUM 19.33</strain>
    </source>
</reference>
<dbReference type="AlphaFoldDB" id="A0A9Q0BBR8"/>
<dbReference type="GO" id="GO:0035091">
    <property type="term" value="F:phosphatidylinositol binding"/>
    <property type="evidence" value="ECO:0007669"/>
    <property type="project" value="TreeGrafter"/>
</dbReference>
<organism evidence="3 4">
    <name type="scientific">Emericellopsis cladophorae</name>
    <dbReference type="NCBI Taxonomy" id="2686198"/>
    <lineage>
        <taxon>Eukaryota</taxon>
        <taxon>Fungi</taxon>
        <taxon>Dikarya</taxon>
        <taxon>Ascomycota</taxon>
        <taxon>Pezizomycotina</taxon>
        <taxon>Sordariomycetes</taxon>
        <taxon>Hypocreomycetidae</taxon>
        <taxon>Hypocreales</taxon>
        <taxon>Bionectriaceae</taxon>
        <taxon>Emericellopsis</taxon>
    </lineage>
</organism>
<sequence length="625" mass="65918">MPPPAIAPPSPPTDGDDDDIPRQTPSPPSPVTPPLGSNEIIPMRMFNDPDAHRGRRSHDLPVRPADEPAQPTVLPSSTRWVTPHQDDEIRPATPREAPRIRRPVSGRQAQNRPRAQSASQALQPTPVNRDSLPTFAQSQADYGHPANPLHAHPVPEVRTHAPPEKLPIDQVLYQDHLDASFAPPAPVPPPPPPPPPPAPALAASTTYLPAPQATMSRSSSSLDLSRSTSTDSPSPAGSPARGKWFASLGQKTSSGFNNLAQKFGGTGFVPGTLEKECDKAALILKTFCKEGVYADPVKVTDSAALPPMEEGQLTTASTPKRPQAMMTIPTRIINEAVGLAIFTTFRAGLEFKFASGSGILVARLHDRSWSPPSAIQLHSFGGGFVAGMDIFDSVCVINTQEALADFMTKRVSIGGNVAAVAGPWGVGRAVDWATKVDNKGKGKDAALADDSTTALNSPPALPTLQVNGSRAKMDKEIRGQGGAQPKKFQPIFSYIKSRGLYAGVGYDGTVIQERKSANASFYGKVVTCEEILRGQVPPPEDNAALQKLCDVLKGADGGHGLSMSIDATISPLIIDTAEQQPSITVSGDGASSSSSDGLSAPLPPAYPVDSLHPAEACAPEKFGRL</sequence>
<dbReference type="EMBL" id="JAGIXG020000055">
    <property type="protein sequence ID" value="KAI6778956.1"/>
    <property type="molecule type" value="Genomic_DNA"/>
</dbReference>
<feature type="domain" description="Ysc84 actin-binding" evidence="2">
    <location>
        <begin position="378"/>
        <end position="553"/>
    </location>
</feature>
<name>A0A9Q0BBR8_9HYPO</name>
<feature type="compositionally biased region" description="Basic and acidic residues" evidence="1">
    <location>
        <begin position="47"/>
        <end position="66"/>
    </location>
</feature>
<dbReference type="Proteomes" id="UP001055219">
    <property type="component" value="Unassembled WGS sequence"/>
</dbReference>
<protein>
    <submittedName>
        <fullName evidence="3">Protein YSC84</fullName>
    </submittedName>
</protein>
<reference evidence="3" key="2">
    <citation type="submission" date="2022-07" db="EMBL/GenBank/DDBJ databases">
        <authorList>
            <person name="Goncalves M.F.M."/>
            <person name="Hilario S."/>
            <person name="Van De Peer Y."/>
            <person name="Esteves A.C."/>
            <person name="Alves A."/>
        </authorList>
    </citation>
    <scope>NUCLEOTIDE SEQUENCE</scope>
    <source>
        <strain evidence="3">MUM 19.33</strain>
    </source>
</reference>
<feature type="compositionally biased region" description="Pro residues" evidence="1">
    <location>
        <begin position="183"/>
        <end position="199"/>
    </location>
</feature>
<keyword evidence="4" id="KW-1185">Reference proteome</keyword>
<dbReference type="GeneID" id="75829108"/>
<dbReference type="PANTHER" id="PTHR15629:SF8">
    <property type="entry name" value="DUF500 DOMAIN PROTEIN (AFU_ORTHOLOGUE AFUA_5G07310)"/>
    <property type="match status" value="1"/>
</dbReference>
<evidence type="ECO:0000313" key="3">
    <source>
        <dbReference type="EMBL" id="KAI6778956.1"/>
    </source>
</evidence>
<feature type="region of interest" description="Disordered" evidence="1">
    <location>
        <begin position="1"/>
        <end position="165"/>
    </location>
</feature>
<feature type="compositionally biased region" description="Polar residues" evidence="1">
    <location>
        <begin position="107"/>
        <end position="128"/>
    </location>
</feature>
<feature type="compositionally biased region" description="Basic and acidic residues" evidence="1">
    <location>
        <begin position="153"/>
        <end position="165"/>
    </location>
</feature>
<dbReference type="CDD" id="cd11524">
    <property type="entry name" value="SYLF"/>
    <property type="match status" value="1"/>
</dbReference>
<evidence type="ECO:0000313" key="4">
    <source>
        <dbReference type="Proteomes" id="UP001055219"/>
    </source>
</evidence>
<dbReference type="Pfam" id="PF04366">
    <property type="entry name" value="Ysc84"/>
    <property type="match status" value="1"/>
</dbReference>
<evidence type="ECO:0000256" key="1">
    <source>
        <dbReference type="SAM" id="MobiDB-lite"/>
    </source>
</evidence>
<feature type="compositionally biased region" description="Pro residues" evidence="1">
    <location>
        <begin position="24"/>
        <end position="33"/>
    </location>
</feature>
<dbReference type="InterPro" id="IPR007461">
    <property type="entry name" value="Ysc84_actin-binding"/>
</dbReference>
<feature type="region of interest" description="Disordered" evidence="1">
    <location>
        <begin position="179"/>
        <end position="243"/>
    </location>
</feature>
<gene>
    <name evidence="3" type="ORF">J7T54_002598</name>
</gene>
<feature type="compositionally biased region" description="Pro residues" evidence="1">
    <location>
        <begin position="1"/>
        <end position="12"/>
    </location>
</feature>
<evidence type="ECO:0000259" key="2">
    <source>
        <dbReference type="Pfam" id="PF04366"/>
    </source>
</evidence>
<dbReference type="OrthoDB" id="10255128at2759"/>
<feature type="region of interest" description="Disordered" evidence="1">
    <location>
        <begin position="583"/>
        <end position="611"/>
    </location>
</feature>
<accession>A0A9Q0BBR8</accession>
<comment type="caution">
    <text evidence="3">The sequence shown here is derived from an EMBL/GenBank/DDBJ whole genome shotgun (WGS) entry which is preliminary data.</text>
</comment>